<evidence type="ECO:0000313" key="3">
    <source>
        <dbReference type="Proteomes" id="UP001595897"/>
    </source>
</evidence>
<dbReference type="Proteomes" id="UP001595897">
    <property type="component" value="Unassembled WGS sequence"/>
</dbReference>
<name>A0ABV9LTB3_9ALTE</name>
<dbReference type="SUPFAM" id="SSF56935">
    <property type="entry name" value="Porins"/>
    <property type="match status" value="1"/>
</dbReference>
<keyword evidence="3" id="KW-1185">Reference proteome</keyword>
<dbReference type="Pfam" id="PF04338">
    <property type="entry name" value="DUF481"/>
    <property type="match status" value="1"/>
</dbReference>
<accession>A0ABV9LTB3</accession>
<keyword evidence="1" id="KW-0732">Signal</keyword>
<sequence length="329" mass="37693">MKPIAMLFALMLSQHCLASNNETKQSIANTLGEGHLTFNNGDTLVGELMSLSETGGIFKSTRFGEIQFTNAEAQFTALTPQANAQDTSRSVDINEISGVNSEETLILHVLRPDAWSIGGGLEYDKGKNNDELKFNVDLTAKWRRSSNNINFNARSDLKLKDGVRDTDKQRLRANWIHLFSSNNFFTETNTYLERDTISIDDTKLDYLLSQIGVGLGYNFKWADKYNTKLSVLHNRLRLDFLDFNDNVYTSAESIVIANEFAFTDNFSVSQWVHIYFWESGERGYDGEADFTYAFDNNLSLILRYTYRDNAFTLDDNFRNQLKVLIRYHF</sequence>
<comment type="caution">
    <text evidence="2">The sequence shown here is derived from an EMBL/GenBank/DDBJ whole genome shotgun (WGS) entry which is preliminary data.</text>
</comment>
<evidence type="ECO:0000256" key="1">
    <source>
        <dbReference type="SAM" id="SignalP"/>
    </source>
</evidence>
<reference evidence="3" key="1">
    <citation type="journal article" date="2019" name="Int. J. Syst. Evol. Microbiol.">
        <title>The Global Catalogue of Microorganisms (GCM) 10K type strain sequencing project: providing services to taxonomists for standard genome sequencing and annotation.</title>
        <authorList>
            <consortium name="The Broad Institute Genomics Platform"/>
            <consortium name="The Broad Institute Genome Sequencing Center for Infectious Disease"/>
            <person name="Wu L."/>
            <person name="Ma J."/>
        </authorList>
    </citation>
    <scope>NUCLEOTIDE SEQUENCE [LARGE SCALE GENOMIC DNA]</scope>
    <source>
        <strain evidence="3">KACC 12507</strain>
    </source>
</reference>
<feature type="signal peptide" evidence="1">
    <location>
        <begin position="1"/>
        <end position="18"/>
    </location>
</feature>
<protein>
    <submittedName>
        <fullName evidence="2">DUF481 domain-containing protein</fullName>
    </submittedName>
</protein>
<dbReference type="RefSeq" id="WP_382406190.1">
    <property type="nucleotide sequence ID" value="NZ_JBHSGU010000002.1"/>
</dbReference>
<feature type="chain" id="PRO_5047539687" evidence="1">
    <location>
        <begin position="19"/>
        <end position="329"/>
    </location>
</feature>
<dbReference type="EMBL" id="JBHSGU010000002">
    <property type="protein sequence ID" value="MFC4699444.1"/>
    <property type="molecule type" value="Genomic_DNA"/>
</dbReference>
<evidence type="ECO:0000313" key="2">
    <source>
        <dbReference type="EMBL" id="MFC4699444.1"/>
    </source>
</evidence>
<dbReference type="InterPro" id="IPR007433">
    <property type="entry name" value="DUF481"/>
</dbReference>
<gene>
    <name evidence="2" type="ORF">ACFO4O_04640</name>
</gene>
<organism evidence="2 3">
    <name type="scientific">Glaciecola siphonariae</name>
    <dbReference type="NCBI Taxonomy" id="521012"/>
    <lineage>
        <taxon>Bacteria</taxon>
        <taxon>Pseudomonadati</taxon>
        <taxon>Pseudomonadota</taxon>
        <taxon>Gammaproteobacteria</taxon>
        <taxon>Alteromonadales</taxon>
        <taxon>Alteromonadaceae</taxon>
        <taxon>Glaciecola</taxon>
    </lineage>
</organism>
<proteinExistence type="predicted"/>